<reference evidence="2 3" key="1">
    <citation type="submission" date="2010-02" db="EMBL/GenBank/DDBJ databases">
        <authorList>
            <person name="Weinstock G."/>
            <person name="Sodergren E."/>
            <person name="Clifton S."/>
            <person name="Fulton L."/>
            <person name="Fulton B."/>
            <person name="Courtney L."/>
            <person name="Fronick C."/>
            <person name="Harrison M."/>
            <person name="Strong C."/>
            <person name="Farmer C."/>
            <person name="Delahaunty K."/>
            <person name="Markovic C."/>
            <person name="Hall O."/>
            <person name="Minx P."/>
            <person name="Tomlinson C."/>
            <person name="Mitreva M."/>
            <person name="Nelson J."/>
            <person name="Hou S."/>
            <person name="Wollam A."/>
            <person name="Pepin K.H."/>
            <person name="Johnson M."/>
            <person name="Bhonagiri V."/>
            <person name="Zhang X."/>
            <person name="Suruliraj S."/>
            <person name="Warren W."/>
            <person name="Chinwalla A."/>
            <person name="Mardis E.R."/>
            <person name="Wilson R.K."/>
        </authorList>
    </citation>
    <scope>NUCLEOTIDE SEQUENCE [LARGE SCALE GENOMIC DNA]</scope>
    <source>
        <strain evidence="2 3">ATCC 23685</strain>
    </source>
</reference>
<protein>
    <submittedName>
        <fullName evidence="2">Uncharacterized protein</fullName>
    </submittedName>
</protein>
<keyword evidence="1" id="KW-1133">Transmembrane helix</keyword>
<evidence type="ECO:0000256" key="1">
    <source>
        <dbReference type="SAM" id="Phobius"/>
    </source>
</evidence>
<feature type="transmembrane region" description="Helical" evidence="1">
    <location>
        <begin position="20"/>
        <end position="41"/>
    </location>
</feature>
<comment type="caution">
    <text evidence="2">The sequence shown here is derived from an EMBL/GenBank/DDBJ whole genome shotgun (WGS) entry which is preliminary data.</text>
</comment>
<organism evidence="2 3">
    <name type="scientific">Edwardsiella tarda ATCC 23685</name>
    <dbReference type="NCBI Taxonomy" id="500638"/>
    <lineage>
        <taxon>Bacteria</taxon>
        <taxon>Pseudomonadati</taxon>
        <taxon>Pseudomonadota</taxon>
        <taxon>Gammaproteobacteria</taxon>
        <taxon>Enterobacterales</taxon>
        <taxon>Hafniaceae</taxon>
        <taxon>Edwardsiella</taxon>
    </lineage>
</organism>
<gene>
    <name evidence="2" type="ORF">EDWATA_02029</name>
</gene>
<dbReference type="Proteomes" id="UP000003692">
    <property type="component" value="Unassembled WGS sequence"/>
</dbReference>
<sequence>MRWSPPLEIKPQVKMASDNLAIAAFFALSRIAFTHDFFSLFRGQILAIARQKITWR</sequence>
<evidence type="ECO:0000313" key="3">
    <source>
        <dbReference type="Proteomes" id="UP000003692"/>
    </source>
</evidence>
<name>D4F5K1_EDWTA</name>
<dbReference type="EMBL" id="ADGK01000150">
    <property type="protein sequence ID" value="EFE22968.1"/>
    <property type="molecule type" value="Genomic_DNA"/>
</dbReference>
<keyword evidence="1" id="KW-0812">Transmembrane</keyword>
<dbReference type="HOGENOM" id="CLU_3006946_0_0_6"/>
<dbReference type="AlphaFoldDB" id="D4F5K1"/>
<accession>D4F5K1</accession>
<keyword evidence="1" id="KW-0472">Membrane</keyword>
<evidence type="ECO:0000313" key="2">
    <source>
        <dbReference type="EMBL" id="EFE22968.1"/>
    </source>
</evidence>
<proteinExistence type="predicted"/>